<keyword evidence="2" id="KW-1185">Reference proteome</keyword>
<accession>A0ABR4HA75</accession>
<evidence type="ECO:0000313" key="2">
    <source>
        <dbReference type="Proteomes" id="UP001610335"/>
    </source>
</evidence>
<dbReference type="PANTHER" id="PTHR14187">
    <property type="entry name" value="ALPHA KINASE/ELONGATION FACTOR 2 KINASE"/>
    <property type="match status" value="1"/>
</dbReference>
<comment type="caution">
    <text evidence="1">The sequence shown here is derived from an EMBL/GenBank/DDBJ whole genome shotgun (WGS) entry which is preliminary data.</text>
</comment>
<dbReference type="PANTHER" id="PTHR14187:SF5">
    <property type="entry name" value="HEAT SHOCK 70 KDA PROTEIN 12A"/>
    <property type="match status" value="1"/>
</dbReference>
<protein>
    <recommendedName>
        <fullName evidence="3">Actin-like ATPase domain-containing protein</fullName>
    </recommendedName>
</protein>
<name>A0ABR4HA75_9EURO</name>
<dbReference type="SUPFAM" id="SSF53067">
    <property type="entry name" value="Actin-like ATPase domain"/>
    <property type="match status" value="2"/>
</dbReference>
<reference evidence="1 2" key="1">
    <citation type="submission" date="2024-07" db="EMBL/GenBank/DDBJ databases">
        <title>Section-level genome sequencing and comparative genomics of Aspergillus sections Usti and Cavernicolus.</title>
        <authorList>
            <consortium name="Lawrence Berkeley National Laboratory"/>
            <person name="Nybo J.L."/>
            <person name="Vesth T.C."/>
            <person name="Theobald S."/>
            <person name="Frisvad J.C."/>
            <person name="Larsen T.O."/>
            <person name="Kjaerboelling I."/>
            <person name="Rothschild-Mancinelli K."/>
            <person name="Lyhne E.K."/>
            <person name="Kogle M.E."/>
            <person name="Barry K."/>
            <person name="Clum A."/>
            <person name="Na H."/>
            <person name="Ledsgaard L."/>
            <person name="Lin J."/>
            <person name="Lipzen A."/>
            <person name="Kuo A."/>
            <person name="Riley R."/>
            <person name="Mondo S."/>
            <person name="LaButti K."/>
            <person name="Haridas S."/>
            <person name="Pangalinan J."/>
            <person name="Salamov A.A."/>
            <person name="Simmons B.A."/>
            <person name="Magnuson J.K."/>
            <person name="Chen J."/>
            <person name="Drula E."/>
            <person name="Henrissat B."/>
            <person name="Wiebenga A."/>
            <person name="Lubbers R.J."/>
            <person name="Gomes A.C."/>
            <person name="Makela M.R."/>
            <person name="Stajich J."/>
            <person name="Grigoriev I.V."/>
            <person name="Mortensen U.H."/>
            <person name="De vries R.P."/>
            <person name="Baker S.E."/>
            <person name="Andersen M.R."/>
        </authorList>
    </citation>
    <scope>NUCLEOTIDE SEQUENCE [LARGE SCALE GENOMIC DNA]</scope>
    <source>
        <strain evidence="1 2">CBS 600.67</strain>
    </source>
</reference>
<dbReference type="Gene3D" id="3.30.420.40">
    <property type="match status" value="1"/>
</dbReference>
<evidence type="ECO:0008006" key="3">
    <source>
        <dbReference type="Google" id="ProtNLM"/>
    </source>
</evidence>
<dbReference type="PRINTS" id="PR00301">
    <property type="entry name" value="HEATSHOCK70"/>
</dbReference>
<gene>
    <name evidence="1" type="ORF">BDW59DRAFT_167879</name>
</gene>
<proteinExistence type="predicted"/>
<dbReference type="InterPro" id="IPR043129">
    <property type="entry name" value="ATPase_NBD"/>
</dbReference>
<dbReference type="EMBL" id="JBFXLS010000194">
    <property type="protein sequence ID" value="KAL2812144.1"/>
    <property type="molecule type" value="Genomic_DNA"/>
</dbReference>
<dbReference type="CDD" id="cd10170">
    <property type="entry name" value="ASKHA_NBD_HSP70"/>
    <property type="match status" value="1"/>
</dbReference>
<dbReference type="Proteomes" id="UP001610335">
    <property type="component" value="Unassembled WGS sequence"/>
</dbReference>
<sequence length="602" mass="66848">MGRSDEFDDTSSLTGDLLGLDLEENDSVMTIGIDFGTTYSGVAWATASEFNKREINLITEWPDWPHEESKAPTQIYYEHDAIFWGYSVPRDSDPLAWFKLLLLKDEDLDQKIRSSEFIIRAKRKLRDENRSAVEVVADYLRALWGHTLEMIAKARGETILDGMSFHIVITVPAIWKGYARQSMRDAASKAGLLADRDAGKTRLSFVPEPEAAALASLSEPGFKVLPGGVYLICDAGGGTVDLITYRVSRVEPAIALDEAVEGIGGLCGGIFVDDAFERICKARMGTRWNYLSRNGIQEILKDEWEMGHKRHFKLQNASNEYIVSIPAEAFAKTGGFDDTSMEPHIKNGRIHFKGPDIQRAFEGSFSDIDKLIETQIQKATGNNTAVNGIILVGGLGSSRYLHQHLSDRYRKAGITVRSAICRGAIYKGFLDADRDDVSTQGLNIKSPISVSSTISRLSMGVRHTGFFDPSKHDAADRFWDSDEAAYKGEKISVGKPVRHNFYRIYSVNEFDGGLWEIFYQCGESSPPSVWSDGSVQRLCDLHTNTNIPSSALKDHTSADGKKTSKKKLEFDLEMVPSGASIEFGLYVGEKKQGSQAVKIEYE</sequence>
<organism evidence="1 2">
    <name type="scientific">Aspergillus cavernicola</name>
    <dbReference type="NCBI Taxonomy" id="176166"/>
    <lineage>
        <taxon>Eukaryota</taxon>
        <taxon>Fungi</taxon>
        <taxon>Dikarya</taxon>
        <taxon>Ascomycota</taxon>
        <taxon>Pezizomycotina</taxon>
        <taxon>Eurotiomycetes</taxon>
        <taxon>Eurotiomycetidae</taxon>
        <taxon>Eurotiales</taxon>
        <taxon>Aspergillaceae</taxon>
        <taxon>Aspergillus</taxon>
        <taxon>Aspergillus subgen. Nidulantes</taxon>
    </lineage>
</organism>
<evidence type="ECO:0000313" key="1">
    <source>
        <dbReference type="EMBL" id="KAL2812144.1"/>
    </source>
</evidence>